<evidence type="ECO:0000313" key="2">
    <source>
        <dbReference type="EMBL" id="CAB4727380.1"/>
    </source>
</evidence>
<accession>A0A6J7K2S9</accession>
<sequence length="147" mass="16103">MKITKSANLAKFVKSLQGEEGSAIIEFVIYALPLFVPLIIYLTSINQSAQIQYEARNFARQLARAYVTSPGPEFTEARLLAVEEVFATNTFITNKIDANTKIQIKCSLSPCLTPTGKVSVTVQLNSLLSRTTASATAIQTVDAWRSN</sequence>
<evidence type="ECO:0000313" key="3">
    <source>
        <dbReference type="EMBL" id="CAB4949497.1"/>
    </source>
</evidence>
<dbReference type="AlphaFoldDB" id="A0A6J7K2S9"/>
<name>A0A6J7K2S9_9ZZZZ</name>
<keyword evidence="1" id="KW-0812">Transmembrane</keyword>
<organism evidence="3">
    <name type="scientific">freshwater metagenome</name>
    <dbReference type="NCBI Taxonomy" id="449393"/>
    <lineage>
        <taxon>unclassified sequences</taxon>
        <taxon>metagenomes</taxon>
        <taxon>ecological metagenomes</taxon>
    </lineage>
</organism>
<feature type="transmembrane region" description="Helical" evidence="1">
    <location>
        <begin position="21"/>
        <end position="42"/>
    </location>
</feature>
<keyword evidence="1" id="KW-0472">Membrane</keyword>
<reference evidence="3" key="1">
    <citation type="submission" date="2020-05" db="EMBL/GenBank/DDBJ databases">
        <authorList>
            <person name="Chiriac C."/>
            <person name="Salcher M."/>
            <person name="Ghai R."/>
            <person name="Kavagutti S V."/>
        </authorList>
    </citation>
    <scope>NUCLEOTIDE SEQUENCE</scope>
</reference>
<dbReference type="EMBL" id="CAFBNP010000032">
    <property type="protein sequence ID" value="CAB4949497.1"/>
    <property type="molecule type" value="Genomic_DNA"/>
</dbReference>
<gene>
    <name evidence="2" type="ORF">UFOPK2782_00097</name>
    <name evidence="3" type="ORF">UFOPK3828_00295</name>
</gene>
<evidence type="ECO:0000256" key="1">
    <source>
        <dbReference type="SAM" id="Phobius"/>
    </source>
</evidence>
<protein>
    <submittedName>
        <fullName evidence="3">Unannotated protein</fullName>
    </submittedName>
</protein>
<keyword evidence="1" id="KW-1133">Transmembrane helix</keyword>
<proteinExistence type="predicted"/>
<dbReference type="EMBL" id="CAEZYS010000005">
    <property type="protein sequence ID" value="CAB4727380.1"/>
    <property type="molecule type" value="Genomic_DNA"/>
</dbReference>